<keyword evidence="1" id="KW-0812">Transmembrane</keyword>
<feature type="transmembrane region" description="Helical" evidence="1">
    <location>
        <begin position="151"/>
        <end position="172"/>
    </location>
</feature>
<accession>A0A4Q4LY57</accession>
<reference evidence="3" key="1">
    <citation type="journal article" date="2019" name="bioRxiv">
        <title>Genomics, evolutionary history and diagnostics of the Alternaria alternata species group including apple and Asian pear pathotypes.</title>
        <authorList>
            <person name="Armitage A.D."/>
            <person name="Cockerton H.M."/>
            <person name="Sreenivasaprasad S."/>
            <person name="Woodhall J.W."/>
            <person name="Lane C.R."/>
            <person name="Harrison R.J."/>
            <person name="Clarkson J.P."/>
        </authorList>
    </citation>
    <scope>NUCLEOTIDE SEQUENCE [LARGE SCALE GENOMIC DNA]</scope>
    <source>
        <strain evidence="3">FERA 1082</strain>
    </source>
</reference>
<evidence type="ECO:0000313" key="3">
    <source>
        <dbReference type="Proteomes" id="UP000292402"/>
    </source>
</evidence>
<feature type="transmembrane region" description="Helical" evidence="1">
    <location>
        <begin position="193"/>
        <end position="215"/>
    </location>
</feature>
<evidence type="ECO:0000256" key="1">
    <source>
        <dbReference type="SAM" id="Phobius"/>
    </source>
</evidence>
<keyword evidence="1" id="KW-1133">Transmembrane helix</keyword>
<sequence>MVQRTVCQVNGNPDLYGIGIRIGLYLQWVSTLLISIFIPKEVRTTRAVNLWIQSAIFLGLLLLVTSQDATPAEVLIALWLLCGSLSSLTGNGMSSLAKLSGLFRIFFYIALSSFGIWYWFVGLDGFLQPDCYVVAFFGNVSIDGRFRTLCKAVSCLGLAACVASIGVWIALVKSRAASEGDGQRPRAEMARQPFRIEIGLLITSVALIIVSIAGVEYLITTNEIQNVGDTLSVGQLIPLLAGSFSIASTAREVVTKDIFTKRRCWFLLGHHL</sequence>
<dbReference type="EMBL" id="PDXA01000105">
    <property type="protein sequence ID" value="RYN23742.1"/>
    <property type="molecule type" value="Genomic_DNA"/>
</dbReference>
<protein>
    <submittedName>
        <fullName evidence="2">Uncharacterized protein</fullName>
    </submittedName>
</protein>
<gene>
    <name evidence="2" type="ORF">AA0114_g12823</name>
</gene>
<feature type="transmembrane region" description="Helical" evidence="1">
    <location>
        <begin position="72"/>
        <end position="90"/>
    </location>
</feature>
<feature type="transmembrane region" description="Helical" evidence="1">
    <location>
        <begin position="50"/>
        <end position="66"/>
    </location>
</feature>
<feature type="transmembrane region" description="Helical" evidence="1">
    <location>
        <begin position="102"/>
        <end position="120"/>
    </location>
</feature>
<evidence type="ECO:0000313" key="2">
    <source>
        <dbReference type="EMBL" id="RYN23742.1"/>
    </source>
</evidence>
<keyword evidence="1" id="KW-0472">Membrane</keyword>
<feature type="transmembrane region" description="Helical" evidence="1">
    <location>
        <begin position="18"/>
        <end position="38"/>
    </location>
</feature>
<dbReference type="Proteomes" id="UP000292402">
    <property type="component" value="Unassembled WGS sequence"/>
</dbReference>
<name>A0A4Q4LY57_9PLEO</name>
<dbReference type="AlphaFoldDB" id="A0A4Q4LY57"/>
<organism evidence="2 3">
    <name type="scientific">Alternaria tenuissima</name>
    <dbReference type="NCBI Taxonomy" id="119927"/>
    <lineage>
        <taxon>Eukaryota</taxon>
        <taxon>Fungi</taxon>
        <taxon>Dikarya</taxon>
        <taxon>Ascomycota</taxon>
        <taxon>Pezizomycotina</taxon>
        <taxon>Dothideomycetes</taxon>
        <taxon>Pleosporomycetidae</taxon>
        <taxon>Pleosporales</taxon>
        <taxon>Pleosporineae</taxon>
        <taxon>Pleosporaceae</taxon>
        <taxon>Alternaria</taxon>
        <taxon>Alternaria sect. Alternaria</taxon>
        <taxon>Alternaria alternata complex</taxon>
    </lineage>
</organism>
<feature type="transmembrane region" description="Helical" evidence="1">
    <location>
        <begin position="235"/>
        <end position="254"/>
    </location>
</feature>
<proteinExistence type="predicted"/>
<comment type="caution">
    <text evidence="2">The sequence shown here is derived from an EMBL/GenBank/DDBJ whole genome shotgun (WGS) entry which is preliminary data.</text>
</comment>